<dbReference type="Gene3D" id="1.10.238.10">
    <property type="entry name" value="EF-hand"/>
    <property type="match status" value="1"/>
</dbReference>
<dbReference type="GO" id="GO:0032730">
    <property type="term" value="P:positive regulation of interleukin-1 alpha production"/>
    <property type="evidence" value="ECO:0007669"/>
    <property type="project" value="Ensembl"/>
</dbReference>
<name>A0A8D0AUC6_SALMN</name>
<dbReference type="OMA" id="TFFTFAK"/>
<dbReference type="SMART" id="SM01394">
    <property type="entry name" value="S_100"/>
    <property type="match status" value="1"/>
</dbReference>
<dbReference type="PANTHER" id="PTHR11639">
    <property type="entry name" value="S100 CALCIUM-BINDING PROTEIN"/>
    <property type="match status" value="1"/>
</dbReference>
<dbReference type="GO" id="GO:0005615">
    <property type="term" value="C:extracellular space"/>
    <property type="evidence" value="ECO:0007669"/>
    <property type="project" value="Ensembl"/>
</dbReference>
<keyword evidence="3" id="KW-1185">Reference proteome</keyword>
<dbReference type="GO" id="GO:0048471">
    <property type="term" value="C:perinuclear region of cytoplasm"/>
    <property type="evidence" value="ECO:0007669"/>
    <property type="project" value="Ensembl"/>
</dbReference>
<dbReference type="Ensembl" id="ENSSMRT00000000894.1">
    <property type="protein sequence ID" value="ENSSMRP00000000738.1"/>
    <property type="gene ID" value="ENSSMRG00000000663.1"/>
</dbReference>
<dbReference type="GO" id="GO:0005509">
    <property type="term" value="F:calcium ion binding"/>
    <property type="evidence" value="ECO:0007669"/>
    <property type="project" value="Ensembl"/>
</dbReference>
<protein>
    <submittedName>
        <fullName evidence="2">S100 calcium binding protein A13</fullName>
    </submittedName>
</protein>
<dbReference type="InterPro" id="IPR011992">
    <property type="entry name" value="EF-hand-dom_pair"/>
</dbReference>
<dbReference type="GO" id="GO:0005654">
    <property type="term" value="C:nucleoplasm"/>
    <property type="evidence" value="ECO:0007669"/>
    <property type="project" value="Ensembl"/>
</dbReference>
<dbReference type="GeneTree" id="ENSGT00940000161854"/>
<feature type="domain" description="S100/CaBP-9k-type calcium binding subdomain" evidence="1">
    <location>
        <begin position="9"/>
        <end position="51"/>
    </location>
</feature>
<dbReference type="GO" id="GO:0005730">
    <property type="term" value="C:nucleolus"/>
    <property type="evidence" value="ECO:0007669"/>
    <property type="project" value="Ensembl"/>
</dbReference>
<dbReference type="CDD" id="cd05022">
    <property type="entry name" value="S-100A13"/>
    <property type="match status" value="1"/>
</dbReference>
<dbReference type="GO" id="GO:0005507">
    <property type="term" value="F:copper ion binding"/>
    <property type="evidence" value="ECO:0007669"/>
    <property type="project" value="Ensembl"/>
</dbReference>
<dbReference type="SUPFAM" id="SSF47473">
    <property type="entry name" value="EF-hand"/>
    <property type="match status" value="1"/>
</dbReference>
<evidence type="ECO:0000259" key="1">
    <source>
        <dbReference type="SMART" id="SM01394"/>
    </source>
</evidence>
<dbReference type="Proteomes" id="UP000694421">
    <property type="component" value="Unplaced"/>
</dbReference>
<accession>A0A8D0AUC6</accession>
<dbReference type="InterPro" id="IPR013787">
    <property type="entry name" value="S100_Ca-bd_sub"/>
</dbReference>
<dbReference type="Pfam" id="PF01023">
    <property type="entry name" value="S_100"/>
    <property type="match status" value="1"/>
</dbReference>
<dbReference type="GO" id="GO:0043123">
    <property type="term" value="P:positive regulation of canonical NF-kappaB signal transduction"/>
    <property type="evidence" value="ECO:0007669"/>
    <property type="project" value="Ensembl"/>
</dbReference>
<dbReference type="GO" id="GO:0050786">
    <property type="term" value="F:RAGE receptor binding"/>
    <property type="evidence" value="ECO:0007669"/>
    <property type="project" value="Ensembl"/>
</dbReference>
<reference evidence="2" key="2">
    <citation type="submission" date="2025-09" db="UniProtKB">
        <authorList>
            <consortium name="Ensembl"/>
        </authorList>
    </citation>
    <scope>IDENTIFICATION</scope>
</reference>
<dbReference type="GO" id="GO:0005886">
    <property type="term" value="C:plasma membrane"/>
    <property type="evidence" value="ECO:0007669"/>
    <property type="project" value="Ensembl"/>
</dbReference>
<dbReference type="GO" id="GO:0017134">
    <property type="term" value="F:fibroblast growth factor binding"/>
    <property type="evidence" value="ECO:0007669"/>
    <property type="project" value="Ensembl"/>
</dbReference>
<evidence type="ECO:0000313" key="2">
    <source>
        <dbReference type="Ensembl" id="ENSSMRP00000000738.1"/>
    </source>
</evidence>
<dbReference type="PANTHER" id="PTHR11639:SF57">
    <property type="entry name" value="PROTEIN S100-A13"/>
    <property type="match status" value="1"/>
</dbReference>
<dbReference type="AlphaFoldDB" id="A0A8D0AUC6"/>
<reference evidence="2" key="1">
    <citation type="submission" date="2025-08" db="UniProtKB">
        <authorList>
            <consortium name="Ensembl"/>
        </authorList>
    </citation>
    <scope>IDENTIFICATION</scope>
</reference>
<proteinExistence type="predicted"/>
<organism evidence="2 3">
    <name type="scientific">Salvator merianae</name>
    <name type="common">Argentine black and white tegu</name>
    <name type="synonym">Tupinambis merianae</name>
    <dbReference type="NCBI Taxonomy" id="96440"/>
    <lineage>
        <taxon>Eukaryota</taxon>
        <taxon>Metazoa</taxon>
        <taxon>Chordata</taxon>
        <taxon>Craniata</taxon>
        <taxon>Vertebrata</taxon>
        <taxon>Euteleostomi</taxon>
        <taxon>Lepidosauria</taxon>
        <taxon>Squamata</taxon>
        <taxon>Bifurcata</taxon>
        <taxon>Unidentata</taxon>
        <taxon>Episquamata</taxon>
        <taxon>Laterata</taxon>
        <taxon>Teiioidea</taxon>
        <taxon>Teiidae</taxon>
        <taxon>Salvator</taxon>
    </lineage>
</organism>
<dbReference type="GO" id="GO:0042803">
    <property type="term" value="F:protein homodimerization activity"/>
    <property type="evidence" value="ECO:0007669"/>
    <property type="project" value="Ensembl"/>
</dbReference>
<evidence type="ECO:0000313" key="3">
    <source>
        <dbReference type="Proteomes" id="UP000694421"/>
    </source>
</evidence>
<dbReference type="GO" id="GO:0048306">
    <property type="term" value="F:calcium-dependent protein binding"/>
    <property type="evidence" value="ECO:0007669"/>
    <property type="project" value="TreeGrafter"/>
</dbReference>
<dbReference type="GO" id="GO:0005829">
    <property type="term" value="C:cytosol"/>
    <property type="evidence" value="ECO:0007669"/>
    <property type="project" value="Ensembl"/>
</dbReference>
<sequence length="96" mass="10929">MASGELTELEVAIEKIVHIFFEHAAKEGRKGTLTAGEFKELVALQLPNLMKDVGDLDEKMKKLDVNNDQELKFGEYWRLVGELAKDLKREKVGKKK</sequence>
<dbReference type="GO" id="GO:0008270">
    <property type="term" value="F:zinc ion binding"/>
    <property type="evidence" value="ECO:0007669"/>
    <property type="project" value="Ensembl"/>
</dbReference>